<evidence type="ECO:0000256" key="1">
    <source>
        <dbReference type="ARBA" id="ARBA00007665"/>
    </source>
</evidence>
<dbReference type="GeneID" id="99677448"/>
<evidence type="ECO:0000313" key="5">
    <source>
        <dbReference type="Proteomes" id="UP001223261"/>
    </source>
</evidence>
<dbReference type="InterPro" id="IPR020569">
    <property type="entry name" value="UPF0029_Impact_CS"/>
</dbReference>
<dbReference type="RefSeq" id="WP_064210873.1">
    <property type="nucleotide sequence ID" value="NZ_CABIVY010000031.1"/>
</dbReference>
<protein>
    <submittedName>
        <fullName evidence="4">YigZ family protein</fullName>
    </submittedName>
</protein>
<gene>
    <name evidence="4" type="ORF">PYH69_03640</name>
</gene>
<organism evidence="4 5">
    <name type="scientific">Mammaliicoccus lentus</name>
    <name type="common">Staphylococcus lentus</name>
    <dbReference type="NCBI Taxonomy" id="42858"/>
    <lineage>
        <taxon>Bacteria</taxon>
        <taxon>Bacillati</taxon>
        <taxon>Bacillota</taxon>
        <taxon>Bacilli</taxon>
        <taxon>Bacillales</taxon>
        <taxon>Staphylococcaceae</taxon>
        <taxon>Mammaliicoccus</taxon>
    </lineage>
</organism>
<proteinExistence type="inferred from homology"/>
<dbReference type="NCBIfam" id="TIGR00257">
    <property type="entry name" value="IMPACT_YIGZ"/>
    <property type="match status" value="1"/>
</dbReference>
<dbReference type="Pfam" id="PF09186">
    <property type="entry name" value="DUF1949"/>
    <property type="match status" value="1"/>
</dbReference>
<accession>A0AAX3W616</accession>
<name>A0AAX3W616_MAMLE</name>
<evidence type="ECO:0000313" key="4">
    <source>
        <dbReference type="EMBL" id="WHI60733.1"/>
    </source>
</evidence>
<sequence>MAEGLITIKAPHETEIIINKSRFIASIHPAETEEEAKAFIQQKKKEHHSATHNCSSYVIGPTMLTQKANDDGEPSGTAGVPMLEVLKKQQLHNVVVVVTRYFGGIKLGAGGLIRAYGSAVSQVINEIGRIILLEAIPFEVTLDYDQTGRFEYELQQTEYMLVDTAYTDKVKYTIHVIASEEENFMNFLDEINQGKYELNREETIALPFPYNKEEER</sequence>
<dbReference type="AlphaFoldDB" id="A0AAX3W616"/>
<dbReference type="InterPro" id="IPR035647">
    <property type="entry name" value="EFG_III/V"/>
</dbReference>
<dbReference type="InterPro" id="IPR015796">
    <property type="entry name" value="Impact_YigZ-like"/>
</dbReference>
<dbReference type="SUPFAM" id="SSF54980">
    <property type="entry name" value="EF-G C-terminal domain-like"/>
    <property type="match status" value="1"/>
</dbReference>
<dbReference type="EMBL" id="CP118848">
    <property type="protein sequence ID" value="WHI60733.1"/>
    <property type="molecule type" value="Genomic_DNA"/>
</dbReference>
<comment type="similarity">
    <text evidence="1">Belongs to the IMPACT family.</text>
</comment>
<dbReference type="GO" id="GO:0005737">
    <property type="term" value="C:cytoplasm"/>
    <property type="evidence" value="ECO:0007669"/>
    <property type="project" value="TreeGrafter"/>
</dbReference>
<dbReference type="Gene3D" id="3.30.230.30">
    <property type="entry name" value="Impact, N-terminal domain"/>
    <property type="match status" value="1"/>
</dbReference>
<feature type="domain" description="Impact N-terminal" evidence="2">
    <location>
        <begin position="20"/>
        <end position="124"/>
    </location>
</feature>
<dbReference type="PROSITE" id="PS00910">
    <property type="entry name" value="UPF0029"/>
    <property type="match status" value="1"/>
</dbReference>
<feature type="domain" description="UPF0029" evidence="3">
    <location>
        <begin position="140"/>
        <end position="195"/>
    </location>
</feature>
<dbReference type="Proteomes" id="UP001223261">
    <property type="component" value="Chromosome"/>
</dbReference>
<dbReference type="PANTHER" id="PTHR16301:SF20">
    <property type="entry name" value="IMPACT FAMILY MEMBER YIGZ"/>
    <property type="match status" value="1"/>
</dbReference>
<dbReference type="InterPro" id="IPR001498">
    <property type="entry name" value="Impact_N"/>
</dbReference>
<dbReference type="InterPro" id="IPR036956">
    <property type="entry name" value="Impact_N_sf"/>
</dbReference>
<dbReference type="InterPro" id="IPR023582">
    <property type="entry name" value="Impact"/>
</dbReference>
<dbReference type="GO" id="GO:0006446">
    <property type="term" value="P:regulation of translational initiation"/>
    <property type="evidence" value="ECO:0007669"/>
    <property type="project" value="TreeGrafter"/>
</dbReference>
<evidence type="ECO:0000259" key="2">
    <source>
        <dbReference type="Pfam" id="PF01205"/>
    </source>
</evidence>
<dbReference type="InterPro" id="IPR015269">
    <property type="entry name" value="UPF0029_Impact_C"/>
</dbReference>
<dbReference type="PANTHER" id="PTHR16301">
    <property type="entry name" value="IMPACT-RELATED"/>
    <property type="match status" value="1"/>
</dbReference>
<dbReference type="Pfam" id="PF01205">
    <property type="entry name" value="Impact_N"/>
    <property type="match status" value="1"/>
</dbReference>
<reference evidence="4" key="1">
    <citation type="journal article" date="2023" name="Antibiotics">
        <title>Prevalence and Molecular Characterization of Methicillin-Resistant Staphylococci (MRS) and Mammaliicocci (MRM) in Dromedary Camels from Algeria: First Detection of SCCmec-mecC Hybrid in Methicillin-Resistant Mammaliicoccus lentus.</title>
        <authorList>
            <person name="Belhout C."/>
            <person name="Boyen F."/>
            <person name="Vereecke N."/>
            <person name="Theuns S."/>
            <person name="Taibi N."/>
            <person name="Stegger M."/>
            <person name="de la Fe-Rodriguez P.Y."/>
            <person name="Bouayad L."/>
            <person name="Elgroud R."/>
            <person name="Butaye P."/>
        </authorList>
    </citation>
    <scope>NUCLEOTIDE SEQUENCE</scope>
    <source>
        <strain evidence="4">7048</strain>
    </source>
</reference>
<dbReference type="InterPro" id="IPR020568">
    <property type="entry name" value="Ribosomal_Su5_D2-typ_SF"/>
</dbReference>
<dbReference type="SUPFAM" id="SSF54211">
    <property type="entry name" value="Ribosomal protein S5 domain 2-like"/>
    <property type="match status" value="1"/>
</dbReference>
<dbReference type="Gene3D" id="3.30.70.240">
    <property type="match status" value="1"/>
</dbReference>
<evidence type="ECO:0000259" key="3">
    <source>
        <dbReference type="Pfam" id="PF09186"/>
    </source>
</evidence>